<reference evidence="1" key="2">
    <citation type="submission" date="2023-05" db="EMBL/GenBank/DDBJ databases">
        <authorList>
            <person name="Schelkunov M.I."/>
        </authorList>
    </citation>
    <scope>NUCLEOTIDE SEQUENCE</scope>
    <source>
        <strain evidence="1">Hsosn_3</strain>
        <tissue evidence="1">Leaf</tissue>
    </source>
</reference>
<organism evidence="1 2">
    <name type="scientific">Heracleum sosnowskyi</name>
    <dbReference type="NCBI Taxonomy" id="360622"/>
    <lineage>
        <taxon>Eukaryota</taxon>
        <taxon>Viridiplantae</taxon>
        <taxon>Streptophyta</taxon>
        <taxon>Embryophyta</taxon>
        <taxon>Tracheophyta</taxon>
        <taxon>Spermatophyta</taxon>
        <taxon>Magnoliopsida</taxon>
        <taxon>eudicotyledons</taxon>
        <taxon>Gunneridae</taxon>
        <taxon>Pentapetalae</taxon>
        <taxon>asterids</taxon>
        <taxon>campanulids</taxon>
        <taxon>Apiales</taxon>
        <taxon>Apiaceae</taxon>
        <taxon>Apioideae</taxon>
        <taxon>apioid superclade</taxon>
        <taxon>Tordylieae</taxon>
        <taxon>Tordyliinae</taxon>
        <taxon>Heracleum</taxon>
    </lineage>
</organism>
<dbReference type="EMBL" id="JAUIZM010000011">
    <property type="protein sequence ID" value="KAK1358113.1"/>
    <property type="molecule type" value="Genomic_DNA"/>
</dbReference>
<dbReference type="Proteomes" id="UP001237642">
    <property type="component" value="Unassembled WGS sequence"/>
</dbReference>
<gene>
    <name evidence="1" type="ORF">POM88_051369</name>
</gene>
<dbReference type="AlphaFoldDB" id="A0AAD8M3N0"/>
<name>A0AAD8M3N0_9APIA</name>
<reference evidence="1" key="1">
    <citation type="submission" date="2023-02" db="EMBL/GenBank/DDBJ databases">
        <title>Genome of toxic invasive species Heracleum sosnowskyi carries increased number of genes despite the absence of recent whole-genome duplications.</title>
        <authorList>
            <person name="Schelkunov M."/>
            <person name="Shtratnikova V."/>
            <person name="Makarenko M."/>
            <person name="Klepikova A."/>
            <person name="Omelchenko D."/>
            <person name="Novikova G."/>
            <person name="Obukhova E."/>
            <person name="Bogdanov V."/>
            <person name="Penin A."/>
            <person name="Logacheva M."/>
        </authorList>
    </citation>
    <scope>NUCLEOTIDE SEQUENCE</scope>
    <source>
        <strain evidence="1">Hsosn_3</strain>
        <tissue evidence="1">Leaf</tissue>
    </source>
</reference>
<dbReference type="SUPFAM" id="SSF56371">
    <property type="entry name" value="Ribosome inactivating proteins (RIP)"/>
    <property type="match status" value="1"/>
</dbReference>
<dbReference type="Pfam" id="PF00161">
    <property type="entry name" value="RIP"/>
    <property type="match status" value="1"/>
</dbReference>
<keyword evidence="2" id="KW-1185">Reference proteome</keyword>
<sequence length="385" mass="45466">MAMECIERFLQLFKCIKKQRGIAFRRTGYNLELEAINEHSIKASAWVSRKQTSFWCTFSHKVFPRDTRINKVTSKVLFIDLVEIFDFTTLRNIPYREKIDGFLQRFPKYENDESFQTVLPHKFPKTADDYVSVKLWTRGRYPIYGIYDKRDFNLVVVCVEENIMYDLDDCDLHASLVPDLNVRKLHLGIQDSDLATRETPSFTKAFMCSAISTLSLGYTPEKKSEWCEAIVLLTGMTTQAVRFHKMKRHVIGGLRYVKAYDLMSYDGRYEQNDMNMALQSRWNKISKALRRGELPLIFSYYTKNGIYNNNALSHYLAQTTVSLINDKDKRKQEKFKRWNGPLGNNTRKRKEERNRMWIMETEAKREAKQIMQETDNKFSEKMHGF</sequence>
<dbReference type="InterPro" id="IPR001574">
    <property type="entry name" value="Ribosome_inactivat_prot"/>
</dbReference>
<comment type="caution">
    <text evidence="1">The sequence shown here is derived from an EMBL/GenBank/DDBJ whole genome shotgun (WGS) entry which is preliminary data.</text>
</comment>
<protein>
    <submittedName>
        <fullName evidence="1">Uncharacterized protein</fullName>
    </submittedName>
</protein>
<dbReference type="GO" id="GO:0017148">
    <property type="term" value="P:negative regulation of translation"/>
    <property type="evidence" value="ECO:0007669"/>
    <property type="project" value="InterPro"/>
</dbReference>
<dbReference type="InterPro" id="IPR036041">
    <property type="entry name" value="Ribosome-inact_prot_sf"/>
</dbReference>
<accession>A0AAD8M3N0</accession>
<proteinExistence type="predicted"/>
<dbReference type="GO" id="GO:0030598">
    <property type="term" value="F:rRNA N-glycosylase activity"/>
    <property type="evidence" value="ECO:0007669"/>
    <property type="project" value="InterPro"/>
</dbReference>
<evidence type="ECO:0000313" key="1">
    <source>
        <dbReference type="EMBL" id="KAK1358113.1"/>
    </source>
</evidence>
<evidence type="ECO:0000313" key="2">
    <source>
        <dbReference type="Proteomes" id="UP001237642"/>
    </source>
</evidence>